<name>A0A7H1MJY1_9LACO</name>
<reference evidence="1 3" key="1">
    <citation type="submission" date="2019-08" db="EMBL/GenBank/DDBJ databases">
        <authorList>
            <person name="Chang H.C."/>
            <person name="Mun S.Y."/>
        </authorList>
    </citation>
    <scope>NUCLEOTIDE SEQUENCE [LARGE SCALE GENOMIC DNA]</scope>
    <source>
        <strain evidence="1 3">SK</strain>
    </source>
</reference>
<accession>A0A7H1MJY1</accession>
<evidence type="ECO:0000313" key="3">
    <source>
        <dbReference type="Proteomes" id="UP000516446"/>
    </source>
</evidence>
<evidence type="ECO:0000313" key="2">
    <source>
        <dbReference type="EMBL" id="QNT65009.1"/>
    </source>
</evidence>
<dbReference type="EMBL" id="CP043431">
    <property type="protein sequence ID" value="QNT63767.1"/>
    <property type="molecule type" value="Genomic_DNA"/>
</dbReference>
<dbReference type="Proteomes" id="UP000516446">
    <property type="component" value="Chromosome"/>
</dbReference>
<dbReference type="RefSeq" id="WP_104914368.1">
    <property type="nucleotide sequence ID" value="NZ_CP026847.1"/>
</dbReference>
<dbReference type="EMBL" id="CP043431">
    <property type="protein sequence ID" value="QNT65009.1"/>
    <property type="molecule type" value="Genomic_DNA"/>
</dbReference>
<organism evidence="1 3">
    <name type="scientific">Weissella koreensis</name>
    <dbReference type="NCBI Taxonomy" id="165096"/>
    <lineage>
        <taxon>Bacteria</taxon>
        <taxon>Bacillati</taxon>
        <taxon>Bacillota</taxon>
        <taxon>Bacilli</taxon>
        <taxon>Lactobacillales</taxon>
        <taxon>Lactobacillaceae</taxon>
        <taxon>Weissella</taxon>
    </lineage>
</organism>
<proteinExistence type="predicted"/>
<dbReference type="AlphaFoldDB" id="A0A7H1MJY1"/>
<gene>
    <name evidence="1" type="ORF">FY536_00110</name>
    <name evidence="2" type="ORF">FY536_06995</name>
</gene>
<protein>
    <submittedName>
        <fullName evidence="1">EAL domain-containing protein</fullName>
    </submittedName>
</protein>
<evidence type="ECO:0000313" key="1">
    <source>
        <dbReference type="EMBL" id="QNT63767.1"/>
    </source>
</evidence>
<keyword evidence="3" id="KW-1185">Reference proteome</keyword>
<sequence>MYESLINDKTLHCEYLKHLFDLIEQIIKLHPMKFPFNKFSFNIDQQGLEYFEILEILGLASKKVKENLRIEIIENALAQRKFSYFVGFNTDDIKEIYNIGFEVAFDYLGVGNNSLGNILKIKDYVYRIKGSRVHFEETMRES</sequence>